<dbReference type="KEGG" id="efr:EFREU_v1c03740"/>
<dbReference type="RefSeq" id="WP_100609349.1">
    <property type="nucleotide sequence ID" value="NZ_CP024962.1"/>
</dbReference>
<feature type="transmembrane region" description="Helical" evidence="2">
    <location>
        <begin position="6"/>
        <end position="28"/>
    </location>
</feature>
<proteinExistence type="predicted"/>
<sequence>MGNPSMTIVLLVVLVVVIIFVIVTTITGRKASKKEKAKRYQEVRNQIKDYIATVEKRRNLRIEFEKVYARKGAEYKYRDVFDVIVELIEPKTNKVLEVRAYEIEGLTTKIDKKNYKTDWVVNGALELEETKRRIAIAEKEIKLTKSEKQLIRQEEKVREKELKAKEREELKTAKIDHKKKKTEPTPIVRPSQNVSGKFIPTRKKTD</sequence>
<keyword evidence="2" id="KW-1133">Transmembrane helix</keyword>
<reference evidence="3 4" key="1">
    <citation type="submission" date="2017-11" db="EMBL/GenBank/DDBJ databases">
        <title>Genome sequence of Entomoplasma freundtii BARC 318 (ATCC 51999).</title>
        <authorList>
            <person name="Lo W.-S."/>
            <person name="Gasparich G.E."/>
            <person name="Kuo C.-H."/>
        </authorList>
    </citation>
    <scope>NUCLEOTIDE SEQUENCE [LARGE SCALE GENOMIC DNA]</scope>
    <source>
        <strain evidence="3 4">BARC 318</strain>
    </source>
</reference>
<name>A0A2K8NRC9_9MOLU</name>
<gene>
    <name evidence="3" type="ORF">EFREU_v1c03740</name>
</gene>
<dbReference type="EMBL" id="CP024962">
    <property type="protein sequence ID" value="ATZ16400.1"/>
    <property type="molecule type" value="Genomic_DNA"/>
</dbReference>
<feature type="region of interest" description="Disordered" evidence="1">
    <location>
        <begin position="168"/>
        <end position="206"/>
    </location>
</feature>
<dbReference type="Proteomes" id="UP000232222">
    <property type="component" value="Chromosome"/>
</dbReference>
<keyword evidence="4" id="KW-1185">Reference proteome</keyword>
<protein>
    <submittedName>
        <fullName evidence="3">Uncharacterized protein</fullName>
    </submittedName>
</protein>
<keyword evidence="2" id="KW-0472">Membrane</keyword>
<evidence type="ECO:0000313" key="3">
    <source>
        <dbReference type="EMBL" id="ATZ16400.1"/>
    </source>
</evidence>
<dbReference type="OrthoDB" id="398824at2"/>
<dbReference type="AlphaFoldDB" id="A0A2K8NRC9"/>
<evidence type="ECO:0000313" key="4">
    <source>
        <dbReference type="Proteomes" id="UP000232222"/>
    </source>
</evidence>
<organism evidence="3 4">
    <name type="scientific">Entomoplasma freundtii</name>
    <dbReference type="NCBI Taxonomy" id="74700"/>
    <lineage>
        <taxon>Bacteria</taxon>
        <taxon>Bacillati</taxon>
        <taxon>Mycoplasmatota</taxon>
        <taxon>Mollicutes</taxon>
        <taxon>Entomoplasmatales</taxon>
        <taxon>Entomoplasmataceae</taxon>
        <taxon>Entomoplasma</taxon>
    </lineage>
</organism>
<accession>A0A2K8NRC9</accession>
<evidence type="ECO:0000256" key="2">
    <source>
        <dbReference type="SAM" id="Phobius"/>
    </source>
</evidence>
<evidence type="ECO:0000256" key="1">
    <source>
        <dbReference type="SAM" id="MobiDB-lite"/>
    </source>
</evidence>
<keyword evidence="2" id="KW-0812">Transmembrane</keyword>